<dbReference type="GO" id="GO:0003847">
    <property type="term" value="F:1-alkyl-2-acetylglycerophosphocholine esterase activity"/>
    <property type="evidence" value="ECO:0007669"/>
    <property type="project" value="UniProtKB-EC"/>
</dbReference>
<dbReference type="SUPFAM" id="SSF53474">
    <property type="entry name" value="alpha/beta-Hydrolases"/>
    <property type="match status" value="1"/>
</dbReference>
<evidence type="ECO:0000256" key="1">
    <source>
        <dbReference type="ARBA" id="ARBA00013201"/>
    </source>
</evidence>
<proteinExistence type="predicted"/>
<dbReference type="EMBL" id="JABEYC010000629">
    <property type="protein sequence ID" value="KAF4975555.1"/>
    <property type="molecule type" value="Genomic_DNA"/>
</dbReference>
<comment type="caution">
    <text evidence="6">The sequence shown here is derived from an EMBL/GenBank/DDBJ whole genome shotgun (WGS) entry which is preliminary data.</text>
</comment>
<gene>
    <name evidence="6" type="ORF">FZEAL_7670</name>
</gene>
<dbReference type="InterPro" id="IPR029058">
    <property type="entry name" value="AB_hydrolase_fold"/>
</dbReference>
<dbReference type="Proteomes" id="UP000635477">
    <property type="component" value="Unassembled WGS sequence"/>
</dbReference>
<evidence type="ECO:0000313" key="6">
    <source>
        <dbReference type="EMBL" id="KAF4975555.1"/>
    </source>
</evidence>
<keyword evidence="2" id="KW-0378">Hydrolase</keyword>
<reference evidence="6" key="2">
    <citation type="submission" date="2020-05" db="EMBL/GenBank/DDBJ databases">
        <authorList>
            <person name="Kim H.-S."/>
            <person name="Proctor R.H."/>
            <person name="Brown D.W."/>
        </authorList>
    </citation>
    <scope>NUCLEOTIDE SEQUENCE</scope>
    <source>
        <strain evidence="6">NRRL 22465</strain>
    </source>
</reference>
<organism evidence="6 7">
    <name type="scientific">Fusarium zealandicum</name>
    <dbReference type="NCBI Taxonomy" id="1053134"/>
    <lineage>
        <taxon>Eukaryota</taxon>
        <taxon>Fungi</taxon>
        <taxon>Dikarya</taxon>
        <taxon>Ascomycota</taxon>
        <taxon>Pezizomycotina</taxon>
        <taxon>Sordariomycetes</taxon>
        <taxon>Hypocreomycetidae</taxon>
        <taxon>Hypocreales</taxon>
        <taxon>Nectriaceae</taxon>
        <taxon>Fusarium</taxon>
        <taxon>Fusarium staphyleae species complex</taxon>
    </lineage>
</organism>
<feature type="chain" id="PRO_5034287121" description="1-alkyl-2-acetylglycerophosphocholine esterase" evidence="5">
    <location>
        <begin position="17"/>
        <end position="382"/>
    </location>
</feature>
<accession>A0A8H4UG31</accession>
<reference evidence="6" key="1">
    <citation type="journal article" date="2020" name="BMC Genomics">
        <title>Correction to: Identification and distribution of gene clusters required for synthesis of sphingolipid metabolism inhibitors in diverse species of the filamentous fungus Fusarium.</title>
        <authorList>
            <person name="Kim H.S."/>
            <person name="Lohmar J.M."/>
            <person name="Busman M."/>
            <person name="Brown D.W."/>
            <person name="Naumann T.A."/>
            <person name="Divon H.H."/>
            <person name="Lysoe E."/>
            <person name="Uhlig S."/>
            <person name="Proctor R.H."/>
        </authorList>
    </citation>
    <scope>NUCLEOTIDE SEQUENCE</scope>
    <source>
        <strain evidence="6">NRRL 22465</strain>
    </source>
</reference>
<dbReference type="GO" id="GO:0016042">
    <property type="term" value="P:lipid catabolic process"/>
    <property type="evidence" value="ECO:0007669"/>
    <property type="project" value="UniProtKB-KW"/>
</dbReference>
<evidence type="ECO:0000256" key="5">
    <source>
        <dbReference type="SAM" id="SignalP"/>
    </source>
</evidence>
<dbReference type="Pfam" id="PF03403">
    <property type="entry name" value="PAF-AH_p_II"/>
    <property type="match status" value="1"/>
</dbReference>
<keyword evidence="4" id="KW-0443">Lipid metabolism</keyword>
<dbReference type="PANTHER" id="PTHR10272">
    <property type="entry name" value="PLATELET-ACTIVATING FACTOR ACETYLHYDROLASE"/>
    <property type="match status" value="1"/>
</dbReference>
<keyword evidence="7" id="KW-1185">Reference proteome</keyword>
<evidence type="ECO:0000256" key="2">
    <source>
        <dbReference type="ARBA" id="ARBA00022801"/>
    </source>
</evidence>
<dbReference type="AlphaFoldDB" id="A0A8H4UG31"/>
<dbReference type="OrthoDB" id="2363873at2759"/>
<dbReference type="EC" id="3.1.1.47" evidence="1"/>
<sequence length="382" mass="41223">MRVLLLLSSLLVGSQALLLPKSNGPYGVTQRTHLMTDNNRLDPYSPNQEKRHILASIYWPVDADSCSKERAPYMPPATAEAYGARASAMGLSNDTFSTLEMEFCKVSKSLSACKNNEKPKFPVAVFSPGAGNSRLLQSAMARALSSYGHVVVLIDHPCDADIVEFPDGTIIPAADIPEDTANLEKATRVRAKDISFLVSELHRPSFKRNVLGGLPGKMDTNKITALGHSMGGASAAGAMLLDPRIRGGMNLDGRFFDPVLSQGLDKPFMMLGRPNHRTEDTTWAKFWTKLQGPKLELQISGTAHGSYTDVPLLLNALGLPKEALKATEPMFGSVDGKALQDTISKTLSAFMAYSVGGARAPLLKTIDKARGVSIVKKQLPTN</sequence>
<evidence type="ECO:0000256" key="3">
    <source>
        <dbReference type="ARBA" id="ARBA00022963"/>
    </source>
</evidence>
<evidence type="ECO:0000313" key="7">
    <source>
        <dbReference type="Proteomes" id="UP000635477"/>
    </source>
</evidence>
<keyword evidence="3" id="KW-0442">Lipid degradation</keyword>
<protein>
    <recommendedName>
        <fullName evidence="1">1-alkyl-2-acetylglycerophosphocholine esterase</fullName>
        <ecNumber evidence="1">3.1.1.47</ecNumber>
    </recommendedName>
</protein>
<dbReference type="PANTHER" id="PTHR10272:SF14">
    <property type="entry name" value="PAF ACETYLHYDROLASE FAMILY PROTEIN"/>
    <property type="match status" value="1"/>
</dbReference>
<keyword evidence="5" id="KW-0732">Signal</keyword>
<name>A0A8H4UG31_9HYPO</name>
<evidence type="ECO:0000256" key="4">
    <source>
        <dbReference type="ARBA" id="ARBA00023098"/>
    </source>
</evidence>
<dbReference type="Gene3D" id="3.40.50.1820">
    <property type="entry name" value="alpha/beta hydrolase"/>
    <property type="match status" value="1"/>
</dbReference>
<feature type="signal peptide" evidence="5">
    <location>
        <begin position="1"/>
        <end position="16"/>
    </location>
</feature>